<dbReference type="SMART" id="SM00271">
    <property type="entry name" value="DnaJ"/>
    <property type="match status" value="1"/>
</dbReference>
<proteinExistence type="predicted"/>
<feature type="compositionally biased region" description="Basic and acidic residues" evidence="1">
    <location>
        <begin position="88"/>
        <end position="98"/>
    </location>
</feature>
<evidence type="ECO:0000256" key="2">
    <source>
        <dbReference type="SAM" id="Phobius"/>
    </source>
</evidence>
<dbReference type="RefSeq" id="WP_220587412.1">
    <property type="nucleotide sequence ID" value="NZ_RKLQ01000001.1"/>
</dbReference>
<dbReference type="PROSITE" id="PS50076">
    <property type="entry name" value="DNAJ_2"/>
    <property type="match status" value="1"/>
</dbReference>
<dbReference type="SUPFAM" id="SSF46565">
    <property type="entry name" value="Chaperone J-domain"/>
    <property type="match status" value="1"/>
</dbReference>
<evidence type="ECO:0000259" key="3">
    <source>
        <dbReference type="PROSITE" id="PS50076"/>
    </source>
</evidence>
<dbReference type="Pfam" id="PF00226">
    <property type="entry name" value="DnaJ"/>
    <property type="match status" value="1"/>
</dbReference>
<feature type="domain" description="J" evidence="3">
    <location>
        <begin position="4"/>
        <end position="68"/>
    </location>
</feature>
<dbReference type="GO" id="GO:0005737">
    <property type="term" value="C:cytoplasm"/>
    <property type="evidence" value="ECO:0007669"/>
    <property type="project" value="TreeGrafter"/>
</dbReference>
<reference evidence="4" key="1">
    <citation type="submission" date="2021-06" db="EMBL/GenBank/DDBJ databases">
        <title>Halomicroarcula sp. F24A a new haloarchaeum isolated from saline soil.</title>
        <authorList>
            <person name="Duran-Viseras A."/>
            <person name="Sanchez-Porro C."/>
            <person name="Ventosa A."/>
        </authorList>
    </citation>
    <scope>NUCLEOTIDE SEQUENCE</scope>
    <source>
        <strain evidence="4">F24A</strain>
    </source>
</reference>
<feature type="transmembrane region" description="Helical" evidence="2">
    <location>
        <begin position="263"/>
        <end position="283"/>
    </location>
</feature>
<accession>A0A8J7YBV8</accession>
<feature type="transmembrane region" description="Helical" evidence="2">
    <location>
        <begin position="215"/>
        <end position="234"/>
    </location>
</feature>
<evidence type="ECO:0000313" key="5">
    <source>
        <dbReference type="Proteomes" id="UP000783863"/>
    </source>
</evidence>
<dbReference type="Gene3D" id="1.10.287.110">
    <property type="entry name" value="DnaJ domain"/>
    <property type="match status" value="1"/>
</dbReference>
<dbReference type="PANTHER" id="PTHR43096:SF58">
    <property type="entry name" value="CHAPERONE DNAJ-DOMAIN SUPERFAMILY PROTEIN"/>
    <property type="match status" value="1"/>
</dbReference>
<organism evidence="4 5">
    <name type="scientific">Haloarcula salinisoli</name>
    <dbReference type="NCBI Taxonomy" id="2487746"/>
    <lineage>
        <taxon>Archaea</taxon>
        <taxon>Methanobacteriati</taxon>
        <taxon>Methanobacteriota</taxon>
        <taxon>Stenosarchaea group</taxon>
        <taxon>Halobacteria</taxon>
        <taxon>Halobacteriales</taxon>
        <taxon>Haloarculaceae</taxon>
        <taxon>Haloarcula</taxon>
    </lineage>
</organism>
<feature type="compositionally biased region" description="Basic and acidic residues" evidence="1">
    <location>
        <begin position="112"/>
        <end position="147"/>
    </location>
</feature>
<protein>
    <submittedName>
        <fullName evidence="4">DnaJ domain-containing protein</fullName>
    </submittedName>
</protein>
<feature type="transmembrane region" description="Helical" evidence="2">
    <location>
        <begin position="289"/>
        <end position="311"/>
    </location>
</feature>
<evidence type="ECO:0000256" key="1">
    <source>
        <dbReference type="SAM" id="MobiDB-lite"/>
    </source>
</evidence>
<feature type="compositionally biased region" description="Low complexity" evidence="1">
    <location>
        <begin position="99"/>
        <end position="110"/>
    </location>
</feature>
<keyword evidence="5" id="KW-1185">Reference proteome</keyword>
<comment type="caution">
    <text evidence="4">The sequence shown here is derived from an EMBL/GenBank/DDBJ whole genome shotgun (WGS) entry which is preliminary data.</text>
</comment>
<dbReference type="InterPro" id="IPR036869">
    <property type="entry name" value="J_dom_sf"/>
</dbReference>
<dbReference type="InterPro" id="IPR001623">
    <property type="entry name" value="DnaJ_domain"/>
</dbReference>
<dbReference type="AlphaFoldDB" id="A0A8J7YBV8"/>
<keyword evidence="2" id="KW-0812">Transmembrane</keyword>
<evidence type="ECO:0000313" key="4">
    <source>
        <dbReference type="EMBL" id="MBX0303195.1"/>
    </source>
</evidence>
<feature type="region of interest" description="Disordered" evidence="1">
    <location>
        <begin position="15"/>
        <end position="45"/>
    </location>
</feature>
<name>A0A8J7YBV8_9EURY</name>
<sequence length="313" mass="33460">MTESFYDVLGVAEDATTDEIESAYRERLKETHPDVSDDDDAGQATKTLIEARDVLVDEDERARYDRLGHEAYVGDGAAAARDAATETSGRDTDSDARSSDTGTSGGTSQSRARREQRASERVSQERRKARDARQRRRETAQEGRTGTDDADTASASASTSTTRSTSDYETTPTGGRRTAATDTTSATASGSTYSVRENVSTSTSHGPLLPQGRQLTLLGLFFALYPVLLFSALLPAFPPFVNVILSACTLLTIMYLQSMPRVAVLLFGGWSAISIVGLGLFGVGYVSPVGLVVLLGTVLPFGFSVLTAAALRY</sequence>
<feature type="compositionally biased region" description="Low complexity" evidence="1">
    <location>
        <begin position="152"/>
        <end position="192"/>
    </location>
</feature>
<feature type="compositionally biased region" description="Basic and acidic residues" evidence="1">
    <location>
        <begin position="22"/>
        <end position="35"/>
    </location>
</feature>
<dbReference type="Proteomes" id="UP000783863">
    <property type="component" value="Unassembled WGS sequence"/>
</dbReference>
<dbReference type="PRINTS" id="PR00625">
    <property type="entry name" value="JDOMAIN"/>
</dbReference>
<keyword evidence="2" id="KW-0472">Membrane</keyword>
<keyword evidence="2" id="KW-1133">Transmembrane helix</keyword>
<dbReference type="EMBL" id="RKLQ01000001">
    <property type="protein sequence ID" value="MBX0303195.1"/>
    <property type="molecule type" value="Genomic_DNA"/>
</dbReference>
<dbReference type="CDD" id="cd06257">
    <property type="entry name" value="DnaJ"/>
    <property type="match status" value="1"/>
</dbReference>
<dbReference type="GO" id="GO:0042026">
    <property type="term" value="P:protein refolding"/>
    <property type="evidence" value="ECO:0007669"/>
    <property type="project" value="TreeGrafter"/>
</dbReference>
<dbReference type="PANTHER" id="PTHR43096">
    <property type="entry name" value="DNAJ HOMOLOG 1, MITOCHONDRIAL-RELATED"/>
    <property type="match status" value="1"/>
</dbReference>
<gene>
    <name evidence="4" type="ORF">EGD98_05855</name>
</gene>
<feature type="region of interest" description="Disordered" evidence="1">
    <location>
        <begin position="67"/>
        <end position="206"/>
    </location>
</feature>
<feature type="compositionally biased region" description="Polar residues" evidence="1">
    <location>
        <begin position="193"/>
        <end position="205"/>
    </location>
</feature>
<dbReference type="GO" id="GO:0051082">
    <property type="term" value="F:unfolded protein binding"/>
    <property type="evidence" value="ECO:0007669"/>
    <property type="project" value="TreeGrafter"/>
</dbReference>